<dbReference type="Proteomes" id="UP001165740">
    <property type="component" value="Chromosome 12"/>
</dbReference>
<name>A0A9W2YKL2_BIOGL</name>
<organism evidence="2 3">
    <name type="scientific">Biomphalaria glabrata</name>
    <name type="common">Bloodfluke planorb</name>
    <name type="synonym">Freshwater snail</name>
    <dbReference type="NCBI Taxonomy" id="6526"/>
    <lineage>
        <taxon>Eukaryota</taxon>
        <taxon>Metazoa</taxon>
        <taxon>Spiralia</taxon>
        <taxon>Lophotrochozoa</taxon>
        <taxon>Mollusca</taxon>
        <taxon>Gastropoda</taxon>
        <taxon>Heterobranchia</taxon>
        <taxon>Euthyneura</taxon>
        <taxon>Panpulmonata</taxon>
        <taxon>Hygrophila</taxon>
        <taxon>Lymnaeoidea</taxon>
        <taxon>Planorbidae</taxon>
        <taxon>Biomphalaria</taxon>
    </lineage>
</organism>
<reference evidence="3" key="1">
    <citation type="submission" date="2025-08" db="UniProtKB">
        <authorList>
            <consortium name="RefSeq"/>
        </authorList>
    </citation>
    <scope>IDENTIFICATION</scope>
</reference>
<keyword evidence="1" id="KW-0732">Signal</keyword>
<keyword evidence="2" id="KW-1185">Reference proteome</keyword>
<accession>A0A9W2YKL2</accession>
<dbReference type="GeneID" id="106065700"/>
<evidence type="ECO:0000256" key="1">
    <source>
        <dbReference type="SAM" id="SignalP"/>
    </source>
</evidence>
<evidence type="ECO:0000313" key="2">
    <source>
        <dbReference type="Proteomes" id="UP001165740"/>
    </source>
</evidence>
<proteinExistence type="predicted"/>
<evidence type="ECO:0000313" key="3">
    <source>
        <dbReference type="RefSeq" id="XP_055863201.1"/>
    </source>
</evidence>
<dbReference type="AlphaFoldDB" id="A0A9W2YKL2"/>
<dbReference type="RefSeq" id="XP_055863201.1">
    <property type="nucleotide sequence ID" value="XM_056007226.1"/>
</dbReference>
<feature type="chain" id="PRO_5040930633" evidence="1">
    <location>
        <begin position="25"/>
        <end position="124"/>
    </location>
</feature>
<dbReference type="OrthoDB" id="6115166at2759"/>
<protein>
    <submittedName>
        <fullName evidence="3">Brorin-like</fullName>
    </submittedName>
</protein>
<feature type="signal peptide" evidence="1">
    <location>
        <begin position="1"/>
        <end position="24"/>
    </location>
</feature>
<gene>
    <name evidence="3" type="primary">LOC106065700</name>
</gene>
<sequence length="124" mass="13273">MASLKMISARMIVIMLTTTGLVITETLQSNPCDGVVKPVAPPCHTCDRCDHGHWVCDPIECQDDQCVDGYFTETNKCCLTCPNGENCKFIDVIIPKNKTISVGGGICACVESEDGTGALVAKCM</sequence>